<keyword evidence="3" id="KW-1185">Reference proteome</keyword>
<evidence type="ECO:0000313" key="2">
    <source>
        <dbReference type="EMBL" id="KAJ1092375.1"/>
    </source>
</evidence>
<proteinExistence type="predicted"/>
<accession>A0AAV7LXG1</accession>
<dbReference type="EMBL" id="JANPWB010000015">
    <property type="protein sequence ID" value="KAJ1092375.1"/>
    <property type="molecule type" value="Genomic_DNA"/>
</dbReference>
<comment type="caution">
    <text evidence="2">The sequence shown here is derived from an EMBL/GenBank/DDBJ whole genome shotgun (WGS) entry which is preliminary data.</text>
</comment>
<feature type="compositionally biased region" description="Gly residues" evidence="1">
    <location>
        <begin position="1"/>
        <end position="12"/>
    </location>
</feature>
<reference evidence="2" key="1">
    <citation type="journal article" date="2022" name="bioRxiv">
        <title>Sequencing and chromosome-scale assembly of the giantPleurodeles waltlgenome.</title>
        <authorList>
            <person name="Brown T."/>
            <person name="Elewa A."/>
            <person name="Iarovenko S."/>
            <person name="Subramanian E."/>
            <person name="Araus A.J."/>
            <person name="Petzold A."/>
            <person name="Susuki M."/>
            <person name="Suzuki K.-i.T."/>
            <person name="Hayashi T."/>
            <person name="Toyoda A."/>
            <person name="Oliveira C."/>
            <person name="Osipova E."/>
            <person name="Leigh N.D."/>
            <person name="Simon A."/>
            <person name="Yun M.H."/>
        </authorList>
    </citation>
    <scope>NUCLEOTIDE SEQUENCE</scope>
    <source>
        <strain evidence="2">20211129_DDA</strain>
        <tissue evidence="2">Liver</tissue>
    </source>
</reference>
<sequence>MECGAGNNGGIRGWDVEQLSRTPQIPRSGTAVGESFTRPAPGAGDAIGGGNSSMSQHYSIRQSKRVAFLFSKRCNRLH</sequence>
<gene>
    <name evidence="2" type="ORF">NDU88_005485</name>
</gene>
<dbReference type="Proteomes" id="UP001066276">
    <property type="component" value="Chromosome 11"/>
</dbReference>
<evidence type="ECO:0000256" key="1">
    <source>
        <dbReference type="SAM" id="MobiDB-lite"/>
    </source>
</evidence>
<name>A0AAV7LXG1_PLEWA</name>
<organism evidence="2 3">
    <name type="scientific">Pleurodeles waltl</name>
    <name type="common">Iberian ribbed newt</name>
    <dbReference type="NCBI Taxonomy" id="8319"/>
    <lineage>
        <taxon>Eukaryota</taxon>
        <taxon>Metazoa</taxon>
        <taxon>Chordata</taxon>
        <taxon>Craniata</taxon>
        <taxon>Vertebrata</taxon>
        <taxon>Euteleostomi</taxon>
        <taxon>Amphibia</taxon>
        <taxon>Batrachia</taxon>
        <taxon>Caudata</taxon>
        <taxon>Salamandroidea</taxon>
        <taxon>Salamandridae</taxon>
        <taxon>Pleurodelinae</taxon>
        <taxon>Pleurodeles</taxon>
    </lineage>
</organism>
<protein>
    <submittedName>
        <fullName evidence="2">Uncharacterized protein</fullName>
    </submittedName>
</protein>
<feature type="region of interest" description="Disordered" evidence="1">
    <location>
        <begin position="1"/>
        <end position="58"/>
    </location>
</feature>
<evidence type="ECO:0000313" key="3">
    <source>
        <dbReference type="Proteomes" id="UP001066276"/>
    </source>
</evidence>
<dbReference type="AlphaFoldDB" id="A0AAV7LXG1"/>